<reference evidence="2 3" key="1">
    <citation type="journal article" date="2016" name="Mol. Biol. Evol.">
        <title>Comparative Genomics of Early-Diverging Mushroom-Forming Fungi Provides Insights into the Origins of Lignocellulose Decay Capabilities.</title>
        <authorList>
            <person name="Nagy L.G."/>
            <person name="Riley R."/>
            <person name="Tritt A."/>
            <person name="Adam C."/>
            <person name="Daum C."/>
            <person name="Floudas D."/>
            <person name="Sun H."/>
            <person name="Yadav J.S."/>
            <person name="Pangilinan J."/>
            <person name="Larsson K.H."/>
            <person name="Matsuura K."/>
            <person name="Barry K."/>
            <person name="Labutti K."/>
            <person name="Kuo R."/>
            <person name="Ohm R.A."/>
            <person name="Bhattacharya S.S."/>
            <person name="Shirouzu T."/>
            <person name="Yoshinaga Y."/>
            <person name="Martin F.M."/>
            <person name="Grigoriev I.V."/>
            <person name="Hibbett D.S."/>
        </authorList>
    </citation>
    <scope>NUCLEOTIDE SEQUENCE [LARGE SCALE GENOMIC DNA]</scope>
    <source>
        <strain evidence="2 3">HHB14362 ss-1</strain>
    </source>
</reference>
<keyword evidence="3" id="KW-1185">Reference proteome</keyword>
<feature type="compositionally biased region" description="Polar residues" evidence="1">
    <location>
        <begin position="312"/>
        <end position="324"/>
    </location>
</feature>
<sequence>MMMDELDSSPTQCKRRRPLDEDIVIWQGSQSNNDSLNQLIRREASQKHQIPRIPSFPDLNRHSYLPEDLEADPSSPAVRNPQRKKRTRPSRTRSELVEPEQVADPSDWVRAVRKMAEHTSAKAQKRMEQEQASSSGRPPPVRVHSHWTVDGSRRAVELKREQSAPRTCTGGAGTAGGMDADRSLRVNMVVDCYASPSGSRSSLASSSLSVLSPPQPVLSTKAPPASLPPPGSAGKCSQTPRSTLIPPSVVESNTNITPSSSKPSHNPIHASTYRQQSNPPTVRRTSSPCPPPPKATQSSSRPPVLGMRRVHNATSSPYALSPSQELPMKRKGFKSPLLNPSQVVPQLPQTQSKANHRGMARSPENSLPTPDQTPSPNDCDGVSGSPPPDADSSFGDFDTSWDMDQLHESLKQYDSQTI</sequence>
<feature type="compositionally biased region" description="Basic residues" evidence="1">
    <location>
        <begin position="81"/>
        <end position="91"/>
    </location>
</feature>
<feature type="compositionally biased region" description="Polar residues" evidence="1">
    <location>
        <begin position="363"/>
        <end position="376"/>
    </location>
</feature>
<dbReference type="Proteomes" id="UP000076761">
    <property type="component" value="Unassembled WGS sequence"/>
</dbReference>
<feature type="compositionally biased region" description="Basic and acidic residues" evidence="1">
    <location>
        <begin position="151"/>
        <end position="163"/>
    </location>
</feature>
<feature type="compositionally biased region" description="Low complexity" evidence="1">
    <location>
        <begin position="195"/>
        <end position="224"/>
    </location>
</feature>
<dbReference type="STRING" id="1314782.A0A165Q444"/>
<gene>
    <name evidence="2" type="ORF">NEOLEDRAFT_1244217</name>
</gene>
<feature type="compositionally biased region" description="Polar residues" evidence="1">
    <location>
        <begin position="272"/>
        <end position="287"/>
    </location>
</feature>
<proteinExistence type="predicted"/>
<dbReference type="EMBL" id="KV425601">
    <property type="protein sequence ID" value="KZT21892.1"/>
    <property type="molecule type" value="Genomic_DNA"/>
</dbReference>
<feature type="region of interest" description="Disordered" evidence="1">
    <location>
        <begin position="43"/>
        <end position="181"/>
    </location>
</feature>
<evidence type="ECO:0000313" key="3">
    <source>
        <dbReference type="Proteomes" id="UP000076761"/>
    </source>
</evidence>
<feature type="compositionally biased region" description="Basic and acidic residues" evidence="1">
    <location>
        <begin position="114"/>
        <end position="129"/>
    </location>
</feature>
<organism evidence="2 3">
    <name type="scientific">Neolentinus lepideus HHB14362 ss-1</name>
    <dbReference type="NCBI Taxonomy" id="1314782"/>
    <lineage>
        <taxon>Eukaryota</taxon>
        <taxon>Fungi</taxon>
        <taxon>Dikarya</taxon>
        <taxon>Basidiomycota</taxon>
        <taxon>Agaricomycotina</taxon>
        <taxon>Agaricomycetes</taxon>
        <taxon>Gloeophyllales</taxon>
        <taxon>Gloeophyllaceae</taxon>
        <taxon>Neolentinus</taxon>
    </lineage>
</organism>
<accession>A0A165Q444</accession>
<feature type="compositionally biased region" description="Polar residues" evidence="1">
    <location>
        <begin position="338"/>
        <end position="353"/>
    </location>
</feature>
<protein>
    <submittedName>
        <fullName evidence="2">Uncharacterized protein</fullName>
    </submittedName>
</protein>
<dbReference type="OrthoDB" id="2803831at2759"/>
<feature type="region of interest" description="Disordered" evidence="1">
    <location>
        <begin position="194"/>
        <end position="418"/>
    </location>
</feature>
<dbReference type="AlphaFoldDB" id="A0A165Q444"/>
<dbReference type="InParanoid" id="A0A165Q444"/>
<name>A0A165Q444_9AGAM</name>
<feature type="compositionally biased region" description="Polar residues" evidence="1">
    <location>
        <begin position="250"/>
        <end position="264"/>
    </location>
</feature>
<evidence type="ECO:0000256" key="1">
    <source>
        <dbReference type="SAM" id="MobiDB-lite"/>
    </source>
</evidence>
<evidence type="ECO:0000313" key="2">
    <source>
        <dbReference type="EMBL" id="KZT21892.1"/>
    </source>
</evidence>